<dbReference type="CDD" id="cd04666">
    <property type="entry name" value="NUDIX_DIPP2_like_Nudt4"/>
    <property type="match status" value="1"/>
</dbReference>
<sequence length="123" mass="14373">MKHYKVGVIPVTKDGRVVLITSRGSGDWIFPKGCCERGRSDRAVARDEAYEEAGLFGVMHRGYRDFKISRRKNGKRLRIFRMKVSDVLSRFPESRERRRAIVSIEKAEKMLSKELRVILRMML</sequence>
<dbReference type="SUPFAM" id="SSF55811">
    <property type="entry name" value="Nudix"/>
    <property type="match status" value="1"/>
</dbReference>
<dbReference type="GO" id="GO:0016787">
    <property type="term" value="F:hydrolase activity"/>
    <property type="evidence" value="ECO:0007669"/>
    <property type="project" value="UniProtKB-KW"/>
</dbReference>
<keyword evidence="4" id="KW-0460">Magnesium</keyword>
<dbReference type="PROSITE" id="PS51462">
    <property type="entry name" value="NUDIX"/>
    <property type="match status" value="1"/>
</dbReference>
<dbReference type="InterPro" id="IPR047198">
    <property type="entry name" value="DDP-like_NUDIX"/>
</dbReference>
<evidence type="ECO:0000256" key="2">
    <source>
        <dbReference type="ARBA" id="ARBA00022723"/>
    </source>
</evidence>
<reference evidence="7" key="1">
    <citation type="journal article" date="2019" name="Int. J. Syst. Evol. Microbiol.">
        <title>The Global Catalogue of Microorganisms (GCM) 10K type strain sequencing project: providing services to taxonomists for standard genome sequencing and annotation.</title>
        <authorList>
            <consortium name="The Broad Institute Genomics Platform"/>
            <consortium name="The Broad Institute Genome Sequencing Center for Infectious Disease"/>
            <person name="Wu L."/>
            <person name="Ma J."/>
        </authorList>
    </citation>
    <scope>NUCLEOTIDE SEQUENCE [LARGE SCALE GENOMIC DNA]</scope>
    <source>
        <strain evidence="7">CGMCC 4.1467</strain>
    </source>
</reference>
<dbReference type="PANTHER" id="PTHR12629">
    <property type="entry name" value="DIPHOSPHOINOSITOL POLYPHOSPHATE PHOSPHOHYDROLASE"/>
    <property type="match status" value="1"/>
</dbReference>
<evidence type="ECO:0000256" key="3">
    <source>
        <dbReference type="ARBA" id="ARBA00022801"/>
    </source>
</evidence>
<comment type="cofactor">
    <cofactor evidence="1">
        <name>Mg(2+)</name>
        <dbReference type="ChEBI" id="CHEBI:18420"/>
    </cofactor>
</comment>
<accession>A0ABW2LBA2</accession>
<comment type="caution">
    <text evidence="6">The sequence shown here is derived from an EMBL/GenBank/DDBJ whole genome shotgun (WGS) entry which is preliminary data.</text>
</comment>
<name>A0ABW2LBA2_9BACT</name>
<dbReference type="InterPro" id="IPR015797">
    <property type="entry name" value="NUDIX_hydrolase-like_dom_sf"/>
</dbReference>
<evidence type="ECO:0000313" key="7">
    <source>
        <dbReference type="Proteomes" id="UP001596472"/>
    </source>
</evidence>
<keyword evidence="3 6" id="KW-0378">Hydrolase</keyword>
<gene>
    <name evidence="6" type="ORF">ACFQY0_14720</name>
</gene>
<protein>
    <submittedName>
        <fullName evidence="6">NUDIX hydrolase</fullName>
    </submittedName>
</protein>
<evidence type="ECO:0000259" key="5">
    <source>
        <dbReference type="PROSITE" id="PS51462"/>
    </source>
</evidence>
<keyword evidence="2" id="KW-0479">Metal-binding</keyword>
<organism evidence="6 7">
    <name type="scientific">Haloferula chungangensis</name>
    <dbReference type="NCBI Taxonomy" id="1048331"/>
    <lineage>
        <taxon>Bacteria</taxon>
        <taxon>Pseudomonadati</taxon>
        <taxon>Verrucomicrobiota</taxon>
        <taxon>Verrucomicrobiia</taxon>
        <taxon>Verrucomicrobiales</taxon>
        <taxon>Verrucomicrobiaceae</taxon>
        <taxon>Haloferula</taxon>
    </lineage>
</organism>
<feature type="domain" description="Nudix hydrolase" evidence="5">
    <location>
        <begin position="1"/>
        <end position="123"/>
    </location>
</feature>
<evidence type="ECO:0000256" key="4">
    <source>
        <dbReference type="ARBA" id="ARBA00022842"/>
    </source>
</evidence>
<dbReference type="PANTHER" id="PTHR12629:SF0">
    <property type="entry name" value="DIPHOSPHOINOSITOL-POLYPHOSPHATE DIPHOSPHATASE"/>
    <property type="match status" value="1"/>
</dbReference>
<dbReference type="RefSeq" id="WP_379713773.1">
    <property type="nucleotide sequence ID" value="NZ_JBHTBS010000007.1"/>
</dbReference>
<evidence type="ECO:0000313" key="6">
    <source>
        <dbReference type="EMBL" id="MFC7338445.1"/>
    </source>
</evidence>
<dbReference type="Gene3D" id="3.90.79.10">
    <property type="entry name" value="Nucleoside Triphosphate Pyrophosphohydrolase"/>
    <property type="match status" value="1"/>
</dbReference>
<dbReference type="InterPro" id="IPR000086">
    <property type="entry name" value="NUDIX_hydrolase_dom"/>
</dbReference>
<evidence type="ECO:0000256" key="1">
    <source>
        <dbReference type="ARBA" id="ARBA00001946"/>
    </source>
</evidence>
<dbReference type="EMBL" id="JBHTBS010000007">
    <property type="protein sequence ID" value="MFC7338445.1"/>
    <property type="molecule type" value="Genomic_DNA"/>
</dbReference>
<keyword evidence="7" id="KW-1185">Reference proteome</keyword>
<dbReference type="Proteomes" id="UP001596472">
    <property type="component" value="Unassembled WGS sequence"/>
</dbReference>
<dbReference type="Pfam" id="PF00293">
    <property type="entry name" value="NUDIX"/>
    <property type="match status" value="1"/>
</dbReference>
<proteinExistence type="predicted"/>